<dbReference type="STRING" id="194963.SAMCFNEI73_Ch1444"/>
<keyword evidence="10" id="KW-1185">Reference proteome</keyword>
<dbReference type="Proteomes" id="UP000182306">
    <property type="component" value="Chromosome"/>
</dbReference>
<evidence type="ECO:0000256" key="3">
    <source>
        <dbReference type="ARBA" id="ARBA00012753"/>
    </source>
</evidence>
<keyword evidence="6" id="KW-0663">Pyridoxal phosphate</keyword>
<dbReference type="GO" id="GO:0030170">
    <property type="term" value="F:pyridoxal phosphate binding"/>
    <property type="evidence" value="ECO:0007669"/>
    <property type="project" value="InterPro"/>
</dbReference>
<dbReference type="InterPro" id="IPR004839">
    <property type="entry name" value="Aminotransferase_I/II_large"/>
</dbReference>
<dbReference type="CDD" id="cd00609">
    <property type="entry name" value="AAT_like"/>
    <property type="match status" value="1"/>
</dbReference>
<evidence type="ECO:0000256" key="6">
    <source>
        <dbReference type="ARBA" id="ARBA00022898"/>
    </source>
</evidence>
<dbReference type="KEGG" id="same:SAMCFNEI73_Ch1444"/>
<evidence type="ECO:0000256" key="5">
    <source>
        <dbReference type="ARBA" id="ARBA00022679"/>
    </source>
</evidence>
<keyword evidence="4 9" id="KW-0032">Aminotransferase</keyword>
<evidence type="ECO:0000313" key="9">
    <source>
        <dbReference type="EMBL" id="APG90750.1"/>
    </source>
</evidence>
<dbReference type="EMBL" id="CP013107">
    <property type="protein sequence ID" value="APG90750.1"/>
    <property type="molecule type" value="Genomic_DNA"/>
</dbReference>
<sequence length="370" mass="39905">MDVLAEATRRRDAGHPVISMAVGQPAHPAPKAALEAARRALEHGRLGYTDALGTLSLKRAIAAHYQSRHGIALDPQRVAITTGSSAGFNLAFLALFDPGDCVAIARPGYPAYRNIMAALGLNVVEIEANADTAFTLTPESLERAAAQAGKPLKGVLLASPANPTGTVTARARLTALADYCRARSIAFISDEIYHGLTFAGEETSVLEIADDAVVINSFSKYYCMTGWRIGWMVLPEAQVRVFERIAQSLYISPPELSQIAAEAALGAHEELDGYKRAYAANRDLLLKRLPEIGLSIASPMDGAFYAYVDVSRFTNDSMAFARRMLAEINVAATPGFDFDPLEGHRTMRFSYAGGAADMAEAMDRIAHWLK</sequence>
<dbReference type="InterPro" id="IPR015421">
    <property type="entry name" value="PyrdxlP-dep_Trfase_major"/>
</dbReference>
<dbReference type="PANTHER" id="PTHR46383">
    <property type="entry name" value="ASPARTATE AMINOTRANSFERASE"/>
    <property type="match status" value="1"/>
</dbReference>
<gene>
    <name evidence="9" type="primary">aspB</name>
    <name evidence="9" type="ORF">SAMCFNEI73_Ch1444</name>
</gene>
<evidence type="ECO:0000256" key="2">
    <source>
        <dbReference type="ARBA" id="ARBA00007441"/>
    </source>
</evidence>
<protein>
    <recommendedName>
        <fullName evidence="3">aspartate transaminase</fullName>
        <ecNumber evidence="3">2.6.1.1</ecNumber>
    </recommendedName>
</protein>
<dbReference type="EC" id="2.6.1.1" evidence="3"/>
<name>A0A1L3LKY1_9HYPH</name>
<comment type="similarity">
    <text evidence="2">Belongs to the class-I pyridoxal-phosphate-dependent aminotransferase family.</text>
</comment>
<dbReference type="GO" id="GO:0006520">
    <property type="term" value="P:amino acid metabolic process"/>
    <property type="evidence" value="ECO:0007669"/>
    <property type="project" value="InterPro"/>
</dbReference>
<dbReference type="Pfam" id="PF00155">
    <property type="entry name" value="Aminotran_1_2"/>
    <property type="match status" value="1"/>
</dbReference>
<dbReference type="PANTHER" id="PTHR46383:SF2">
    <property type="entry name" value="AMINOTRANSFERASE"/>
    <property type="match status" value="1"/>
</dbReference>
<evidence type="ECO:0000256" key="1">
    <source>
        <dbReference type="ARBA" id="ARBA00001933"/>
    </source>
</evidence>
<keyword evidence="5 9" id="KW-0808">Transferase</keyword>
<dbReference type="AlphaFoldDB" id="A0A1L3LKY1"/>
<dbReference type="GO" id="GO:0004069">
    <property type="term" value="F:L-aspartate:2-oxoglutarate aminotransferase activity"/>
    <property type="evidence" value="ECO:0007669"/>
    <property type="project" value="UniProtKB-EC"/>
</dbReference>
<feature type="domain" description="Aminotransferase class I/classII large" evidence="8">
    <location>
        <begin position="17"/>
        <end position="365"/>
    </location>
</feature>
<accession>A0A1L3LKY1</accession>
<evidence type="ECO:0000313" key="10">
    <source>
        <dbReference type="Proteomes" id="UP000182306"/>
    </source>
</evidence>
<evidence type="ECO:0000259" key="8">
    <source>
        <dbReference type="Pfam" id="PF00155"/>
    </source>
</evidence>
<dbReference type="SUPFAM" id="SSF53383">
    <property type="entry name" value="PLP-dependent transferases"/>
    <property type="match status" value="1"/>
</dbReference>
<organism evidence="9 10">
    <name type="scientific">Sinorhizobium americanum</name>
    <dbReference type="NCBI Taxonomy" id="194963"/>
    <lineage>
        <taxon>Bacteria</taxon>
        <taxon>Pseudomonadati</taxon>
        <taxon>Pseudomonadota</taxon>
        <taxon>Alphaproteobacteria</taxon>
        <taxon>Hyphomicrobiales</taxon>
        <taxon>Rhizobiaceae</taxon>
        <taxon>Sinorhizobium/Ensifer group</taxon>
        <taxon>Sinorhizobium</taxon>
    </lineage>
</organism>
<evidence type="ECO:0000256" key="7">
    <source>
        <dbReference type="ARBA" id="ARBA00049185"/>
    </source>
</evidence>
<evidence type="ECO:0000256" key="4">
    <source>
        <dbReference type="ARBA" id="ARBA00022576"/>
    </source>
</evidence>
<dbReference type="InterPro" id="IPR015424">
    <property type="entry name" value="PyrdxlP-dep_Trfase"/>
</dbReference>
<comment type="catalytic activity">
    <reaction evidence="7">
        <text>L-aspartate + 2-oxoglutarate = oxaloacetate + L-glutamate</text>
        <dbReference type="Rhea" id="RHEA:21824"/>
        <dbReference type="ChEBI" id="CHEBI:16452"/>
        <dbReference type="ChEBI" id="CHEBI:16810"/>
        <dbReference type="ChEBI" id="CHEBI:29985"/>
        <dbReference type="ChEBI" id="CHEBI:29991"/>
        <dbReference type="EC" id="2.6.1.1"/>
    </reaction>
</comment>
<dbReference type="Gene3D" id="3.40.640.10">
    <property type="entry name" value="Type I PLP-dependent aspartate aminotransferase-like (Major domain)"/>
    <property type="match status" value="1"/>
</dbReference>
<reference evidence="9 10" key="1">
    <citation type="submission" date="2015-10" db="EMBL/GenBank/DDBJ databases">
        <title>Genomic differences between typical nodule nitrogen-fixing rhizobial strains and those coming from bean seeds.</title>
        <authorList>
            <person name="Peralta H."/>
            <person name="Aguilar-Vera A."/>
            <person name="Diaz R."/>
            <person name="Mora Y."/>
            <person name="Martinez-Batallar G."/>
            <person name="Salazar E."/>
            <person name="Vargas-Lagunas C."/>
            <person name="Encarnacion S."/>
            <person name="Girard L."/>
            <person name="Mora J."/>
        </authorList>
    </citation>
    <scope>NUCLEOTIDE SEQUENCE [LARGE SCALE GENOMIC DNA]</scope>
    <source>
        <strain evidence="9 10">CFNEI 73</strain>
    </source>
</reference>
<comment type="cofactor">
    <cofactor evidence="1">
        <name>pyridoxal 5'-phosphate</name>
        <dbReference type="ChEBI" id="CHEBI:597326"/>
    </cofactor>
</comment>
<dbReference type="InterPro" id="IPR050596">
    <property type="entry name" value="AspAT/PAT-like"/>
</dbReference>
<proteinExistence type="inferred from homology"/>